<comment type="caution">
    <text evidence="4">The sequence shown here is derived from an EMBL/GenBank/DDBJ whole genome shotgun (WGS) entry which is preliminary data.</text>
</comment>
<dbReference type="PROSITE" id="PS00745">
    <property type="entry name" value="RF_PROK_I"/>
    <property type="match status" value="1"/>
</dbReference>
<dbReference type="PANTHER" id="PTHR47814:SF1">
    <property type="entry name" value="PEPTIDYL-TRNA HYDROLASE ARFB"/>
    <property type="match status" value="1"/>
</dbReference>
<sequence length="136" mass="15568">MNANKAELQKEVFYKTSRSGGKGGQNVNKVSTKVELLFSVEDSSLFNDDEKALLNSRFQSRFNKDGLIQVVCDEERSQYLNKEKALEKLIALLGKALKVDKPRKPTKVSRAVKAARAENKRRQSARKETRKRNFDY</sequence>
<gene>
    <name evidence="4" type="primary">arfB</name>
    <name evidence="4" type="ORF">GCM10023313_26420</name>
</gene>
<dbReference type="NCBIfam" id="NF006718">
    <property type="entry name" value="PRK09256.1"/>
    <property type="match status" value="1"/>
</dbReference>
<comment type="similarity">
    <text evidence="1">Belongs to the prokaryotic/mitochondrial release factor family.</text>
</comment>
<dbReference type="InterPro" id="IPR000352">
    <property type="entry name" value="Pep_chain_release_fac_I"/>
</dbReference>
<feature type="compositionally biased region" description="Basic and acidic residues" evidence="2">
    <location>
        <begin position="115"/>
        <end position="136"/>
    </location>
</feature>
<dbReference type="Proteomes" id="UP001501436">
    <property type="component" value="Unassembled WGS sequence"/>
</dbReference>
<dbReference type="SUPFAM" id="SSF75620">
    <property type="entry name" value="Release factor"/>
    <property type="match status" value="1"/>
</dbReference>
<dbReference type="InterPro" id="IPR045853">
    <property type="entry name" value="Pep_chain_release_fac_I_sf"/>
</dbReference>
<dbReference type="PANTHER" id="PTHR47814">
    <property type="entry name" value="PEPTIDYL-TRNA HYDROLASE ARFB"/>
    <property type="match status" value="1"/>
</dbReference>
<evidence type="ECO:0000313" key="4">
    <source>
        <dbReference type="EMBL" id="GAA4921291.1"/>
    </source>
</evidence>
<dbReference type="GO" id="GO:0016787">
    <property type="term" value="F:hydrolase activity"/>
    <property type="evidence" value="ECO:0007669"/>
    <property type="project" value="UniProtKB-KW"/>
</dbReference>
<reference evidence="5" key="1">
    <citation type="journal article" date="2019" name="Int. J. Syst. Evol. Microbiol.">
        <title>The Global Catalogue of Microorganisms (GCM) 10K type strain sequencing project: providing services to taxonomists for standard genome sequencing and annotation.</title>
        <authorList>
            <consortium name="The Broad Institute Genomics Platform"/>
            <consortium name="The Broad Institute Genome Sequencing Center for Infectious Disease"/>
            <person name="Wu L."/>
            <person name="Ma J."/>
        </authorList>
    </citation>
    <scope>NUCLEOTIDE SEQUENCE [LARGE SCALE GENOMIC DNA]</scope>
    <source>
        <strain evidence="5">JCM 18283</strain>
    </source>
</reference>
<dbReference type="RefSeq" id="WP_345331685.1">
    <property type="nucleotide sequence ID" value="NZ_BAABJI010000002.1"/>
</dbReference>
<feature type="domain" description="Prokaryotic-type class I peptide chain release factors" evidence="3">
    <location>
        <begin position="18"/>
        <end position="34"/>
    </location>
</feature>
<evidence type="ECO:0000256" key="2">
    <source>
        <dbReference type="SAM" id="MobiDB-lite"/>
    </source>
</evidence>
<keyword evidence="5" id="KW-1185">Reference proteome</keyword>
<dbReference type="Pfam" id="PF00472">
    <property type="entry name" value="RF-1"/>
    <property type="match status" value="1"/>
</dbReference>
<organism evidence="4 5">
    <name type="scientific">Mucilaginibacter defluvii</name>
    <dbReference type="NCBI Taxonomy" id="1196019"/>
    <lineage>
        <taxon>Bacteria</taxon>
        <taxon>Pseudomonadati</taxon>
        <taxon>Bacteroidota</taxon>
        <taxon>Sphingobacteriia</taxon>
        <taxon>Sphingobacteriales</taxon>
        <taxon>Sphingobacteriaceae</taxon>
        <taxon>Mucilaginibacter</taxon>
    </lineage>
</organism>
<accession>A0ABP9FY98</accession>
<dbReference type="Gene3D" id="3.30.160.20">
    <property type="match status" value="1"/>
</dbReference>
<evidence type="ECO:0000259" key="3">
    <source>
        <dbReference type="PROSITE" id="PS00745"/>
    </source>
</evidence>
<proteinExistence type="inferred from homology"/>
<evidence type="ECO:0000313" key="5">
    <source>
        <dbReference type="Proteomes" id="UP001501436"/>
    </source>
</evidence>
<dbReference type="EMBL" id="BAABJI010000002">
    <property type="protein sequence ID" value="GAA4921291.1"/>
    <property type="molecule type" value="Genomic_DNA"/>
</dbReference>
<protein>
    <submittedName>
        <fullName evidence="4">Alternative ribosome rescue aminoacyl-tRNA hydrolase ArfB</fullName>
    </submittedName>
</protein>
<keyword evidence="4" id="KW-0378">Hydrolase</keyword>
<feature type="region of interest" description="Disordered" evidence="2">
    <location>
        <begin position="103"/>
        <end position="136"/>
    </location>
</feature>
<name>A0ABP9FY98_9SPHI</name>
<evidence type="ECO:0000256" key="1">
    <source>
        <dbReference type="ARBA" id="ARBA00010835"/>
    </source>
</evidence>